<organism evidence="9 10">
    <name type="scientific">Aphis glycines</name>
    <name type="common">Soybean aphid</name>
    <dbReference type="NCBI Taxonomy" id="307491"/>
    <lineage>
        <taxon>Eukaryota</taxon>
        <taxon>Metazoa</taxon>
        <taxon>Ecdysozoa</taxon>
        <taxon>Arthropoda</taxon>
        <taxon>Hexapoda</taxon>
        <taxon>Insecta</taxon>
        <taxon>Pterygota</taxon>
        <taxon>Neoptera</taxon>
        <taxon>Paraneoptera</taxon>
        <taxon>Hemiptera</taxon>
        <taxon>Sternorrhyncha</taxon>
        <taxon>Aphidomorpha</taxon>
        <taxon>Aphidoidea</taxon>
        <taxon>Aphididae</taxon>
        <taxon>Aphidini</taxon>
        <taxon>Aphis</taxon>
        <taxon>Aphis</taxon>
    </lineage>
</organism>
<dbReference type="GO" id="GO:0006364">
    <property type="term" value="P:rRNA processing"/>
    <property type="evidence" value="ECO:0007669"/>
    <property type="project" value="UniProtKB-KW"/>
</dbReference>
<evidence type="ECO:0000256" key="6">
    <source>
        <dbReference type="ARBA" id="ARBA00023163"/>
    </source>
</evidence>
<keyword evidence="7" id="KW-0539">Nucleus</keyword>
<dbReference type="GO" id="GO:2000234">
    <property type="term" value="P:positive regulation of rRNA processing"/>
    <property type="evidence" value="ECO:0007669"/>
    <property type="project" value="TreeGrafter"/>
</dbReference>
<evidence type="ECO:0000256" key="3">
    <source>
        <dbReference type="ARBA" id="ARBA00022552"/>
    </source>
</evidence>
<gene>
    <name evidence="9" type="ORF">AGLY_013264</name>
</gene>
<comment type="subcellular location">
    <subcellularLocation>
        <location evidence="1">Nucleus</location>
        <location evidence="1">Nucleolus</location>
    </subcellularLocation>
</comment>
<dbReference type="SMART" id="SM00320">
    <property type="entry name" value="WD40"/>
    <property type="match status" value="6"/>
</dbReference>
<keyword evidence="3" id="KW-0698">rRNA processing</keyword>
<dbReference type="SUPFAM" id="SSF50978">
    <property type="entry name" value="WD40 repeat-like"/>
    <property type="match status" value="3"/>
</dbReference>
<evidence type="ECO:0000259" key="8">
    <source>
        <dbReference type="Pfam" id="PF23769"/>
    </source>
</evidence>
<dbReference type="AlphaFoldDB" id="A0A6G0T6F7"/>
<evidence type="ECO:0000256" key="1">
    <source>
        <dbReference type="ARBA" id="ARBA00004604"/>
    </source>
</evidence>
<keyword evidence="6" id="KW-0804">Transcription</keyword>
<protein>
    <recommendedName>
        <fullName evidence="8">WD repeat-containing protein 75 second beta-propeller domain-containing protein</fullName>
    </recommendedName>
</protein>
<dbReference type="EMBL" id="VYZN01000054">
    <property type="protein sequence ID" value="KAE9526616.1"/>
    <property type="molecule type" value="Genomic_DNA"/>
</dbReference>
<comment type="caution">
    <text evidence="9">The sequence shown here is derived from an EMBL/GenBank/DDBJ whole genome shotgun (WGS) entry which is preliminary data.</text>
</comment>
<dbReference type="Pfam" id="PF23769">
    <property type="entry name" value="Beta-prop_WDR75_2nd"/>
    <property type="match status" value="1"/>
</dbReference>
<accession>A0A6G0T6F7</accession>
<keyword evidence="10" id="KW-1185">Reference proteome</keyword>
<dbReference type="InterPro" id="IPR036322">
    <property type="entry name" value="WD40_repeat_dom_sf"/>
</dbReference>
<sequence length="767" mass="87254">MEDNIVVKKVEGGSIISHPPLFSENGRFIYVGCGANINCFSVSSGKLVASYTADQNFGRIVSLCFHPSNDKLLVAIHLNAVIVFWDLIGTQAAKLSKQQELDLKKYYVVSAKCLSRTYCSYDVDCIIVSYKLPETNNNDINIGIFALEEGTLLHKFDENLENLPHNWSIGGFEDVPYFAFANKNIIYIYNLLNYKKNKIKLGSDRTVTVVQCHPNSNILAIGDNTGRIVLYYNVMHKNTRSQTVYHWHTLPVNDVIFTSSGNNFYSGGAENVLVKWFCENTETRHYLPRLSANIVHLSVTEDSQYVAVSTQCNSIIIVNSQNRIHSVIQTFTWGVHASNADEFEKVFPAGVAFDSRSRSLVTNGLPGHIQFFSLDQSQLAFNLDIVCQNFTTRTRDQGVFNADVCLLAISDDSSWLATVERRPIDDKYVVDDVLKFWTFNEKLQIYKLNTYTNSVDRISKLCFRPSVDSDGLHMVATLHENMYKLWSPYNLSEDEKNPIKSWQHEYTSKLYHNQPLHAVSFSEDGCILAAAFGPSIVLKVLDDTDDFKTSLTHGFEHIRFLEFGKNASSWMLVAASNTRLLIWNVLSETLLTTIWIQVERLIADPMSEYMAIFTTNNDLFVFTPNSKNIVYKKQNIFGKNDKSTSILWALFAPKSNNQNGQHSSWLDNSTLYMLTNQQELLKFEKTDTLQKMIETFVDDNFTNLTPLGRIISNKEISYTTNNTKKIPEFETLVDEDKSAFEILEEPAHLMLPLETHLERILLACLNT</sequence>
<evidence type="ECO:0000256" key="7">
    <source>
        <dbReference type="ARBA" id="ARBA00023242"/>
    </source>
</evidence>
<evidence type="ECO:0000256" key="2">
    <source>
        <dbReference type="ARBA" id="ARBA00022517"/>
    </source>
</evidence>
<dbReference type="Gene3D" id="2.130.10.10">
    <property type="entry name" value="YVTN repeat-like/Quinoprotein amine dehydrogenase"/>
    <property type="match status" value="3"/>
</dbReference>
<dbReference type="GO" id="GO:0032040">
    <property type="term" value="C:small-subunit processome"/>
    <property type="evidence" value="ECO:0007669"/>
    <property type="project" value="InterPro"/>
</dbReference>
<dbReference type="GO" id="GO:0045943">
    <property type="term" value="P:positive regulation of transcription by RNA polymerase I"/>
    <property type="evidence" value="ECO:0007669"/>
    <property type="project" value="InterPro"/>
</dbReference>
<keyword evidence="4" id="KW-0853">WD repeat</keyword>
<evidence type="ECO:0000313" key="10">
    <source>
        <dbReference type="Proteomes" id="UP000475862"/>
    </source>
</evidence>
<dbReference type="OrthoDB" id="4096at2759"/>
<dbReference type="Pfam" id="PF23869">
    <property type="entry name" value="Beta-prop_WDR75_1st"/>
    <property type="match status" value="1"/>
</dbReference>
<dbReference type="PANTHER" id="PTHR44215:SF1">
    <property type="entry name" value="WD REPEAT-CONTAINING PROTEIN 75"/>
    <property type="match status" value="1"/>
</dbReference>
<dbReference type="Proteomes" id="UP000475862">
    <property type="component" value="Unassembled WGS sequence"/>
</dbReference>
<dbReference type="InterPro" id="IPR053826">
    <property type="entry name" value="WDR75"/>
</dbReference>
<dbReference type="PANTHER" id="PTHR44215">
    <property type="entry name" value="WD REPEAT-CONTAINING PROTEIN 75"/>
    <property type="match status" value="1"/>
</dbReference>
<dbReference type="GO" id="GO:0003723">
    <property type="term" value="F:RNA binding"/>
    <property type="evidence" value="ECO:0007669"/>
    <property type="project" value="InterPro"/>
</dbReference>
<proteinExistence type="predicted"/>
<dbReference type="InterPro" id="IPR057644">
    <property type="entry name" value="Beta-prop_WDR75_2nd"/>
</dbReference>
<dbReference type="InterPro" id="IPR001680">
    <property type="entry name" value="WD40_rpt"/>
</dbReference>
<evidence type="ECO:0000256" key="5">
    <source>
        <dbReference type="ARBA" id="ARBA00022737"/>
    </source>
</evidence>
<dbReference type="InterPro" id="IPR015943">
    <property type="entry name" value="WD40/YVTN_repeat-like_dom_sf"/>
</dbReference>
<keyword evidence="5" id="KW-0677">Repeat</keyword>
<evidence type="ECO:0000313" key="9">
    <source>
        <dbReference type="EMBL" id="KAE9526616.1"/>
    </source>
</evidence>
<reference evidence="9 10" key="1">
    <citation type="submission" date="2019-08" db="EMBL/GenBank/DDBJ databases">
        <title>The genome of the soybean aphid Biotype 1, its phylome, world population structure and adaptation to the North American continent.</title>
        <authorList>
            <person name="Giordano R."/>
            <person name="Donthu R.K."/>
            <person name="Hernandez A.G."/>
            <person name="Wright C.L."/>
            <person name="Zimin A.V."/>
        </authorList>
    </citation>
    <scope>NUCLEOTIDE SEQUENCE [LARGE SCALE GENOMIC DNA]</scope>
    <source>
        <tissue evidence="9">Whole aphids</tissue>
    </source>
</reference>
<keyword evidence="2" id="KW-0690">Ribosome biogenesis</keyword>
<evidence type="ECO:0000256" key="4">
    <source>
        <dbReference type="ARBA" id="ARBA00022574"/>
    </source>
</evidence>
<name>A0A6G0T6F7_APHGL</name>
<feature type="domain" description="WD repeat-containing protein 75 second beta-propeller" evidence="8">
    <location>
        <begin position="353"/>
        <end position="678"/>
    </location>
</feature>